<evidence type="ECO:0000256" key="1">
    <source>
        <dbReference type="SAM" id="Coils"/>
    </source>
</evidence>
<gene>
    <name evidence="3" type="ORF">M0R45_032716</name>
</gene>
<feature type="coiled-coil region" evidence="1">
    <location>
        <begin position="70"/>
        <end position="100"/>
    </location>
</feature>
<keyword evidence="1" id="KW-0175">Coiled coil</keyword>
<keyword evidence="4" id="KW-1185">Reference proteome</keyword>
<name>A0AAW1WHM8_RUBAR</name>
<keyword evidence="2" id="KW-0472">Membrane</keyword>
<comment type="caution">
    <text evidence="3">The sequence shown here is derived from an EMBL/GenBank/DDBJ whole genome shotgun (WGS) entry which is preliminary data.</text>
</comment>
<dbReference type="PANTHER" id="PTHR35708">
    <property type="entry name" value="GB|AAD25831.1"/>
    <property type="match status" value="1"/>
</dbReference>
<proteinExistence type="predicted"/>
<reference evidence="3 4" key="1">
    <citation type="journal article" date="2023" name="G3 (Bethesda)">
        <title>A chromosome-length genome assembly and annotation of blackberry (Rubus argutus, cv. 'Hillquist').</title>
        <authorList>
            <person name="Bruna T."/>
            <person name="Aryal R."/>
            <person name="Dudchenko O."/>
            <person name="Sargent D.J."/>
            <person name="Mead D."/>
            <person name="Buti M."/>
            <person name="Cavallini A."/>
            <person name="Hytonen T."/>
            <person name="Andres J."/>
            <person name="Pham M."/>
            <person name="Weisz D."/>
            <person name="Mascagni F."/>
            <person name="Usai G."/>
            <person name="Natali L."/>
            <person name="Bassil N."/>
            <person name="Fernandez G.E."/>
            <person name="Lomsadze A."/>
            <person name="Armour M."/>
            <person name="Olukolu B."/>
            <person name="Poorten T."/>
            <person name="Britton C."/>
            <person name="Davik J."/>
            <person name="Ashrafi H."/>
            <person name="Aiden E.L."/>
            <person name="Borodovsky M."/>
            <person name="Worthington M."/>
        </authorList>
    </citation>
    <scope>NUCLEOTIDE SEQUENCE [LARGE SCALE GENOMIC DNA]</scope>
    <source>
        <strain evidence="3">PI 553951</strain>
    </source>
</reference>
<keyword evidence="2" id="KW-0812">Transmembrane</keyword>
<organism evidence="3 4">
    <name type="scientific">Rubus argutus</name>
    <name type="common">Southern blackberry</name>
    <dbReference type="NCBI Taxonomy" id="59490"/>
    <lineage>
        <taxon>Eukaryota</taxon>
        <taxon>Viridiplantae</taxon>
        <taxon>Streptophyta</taxon>
        <taxon>Embryophyta</taxon>
        <taxon>Tracheophyta</taxon>
        <taxon>Spermatophyta</taxon>
        <taxon>Magnoliopsida</taxon>
        <taxon>eudicotyledons</taxon>
        <taxon>Gunneridae</taxon>
        <taxon>Pentapetalae</taxon>
        <taxon>rosids</taxon>
        <taxon>fabids</taxon>
        <taxon>Rosales</taxon>
        <taxon>Rosaceae</taxon>
        <taxon>Rosoideae</taxon>
        <taxon>Rosoideae incertae sedis</taxon>
        <taxon>Rubus</taxon>
    </lineage>
</organism>
<sequence>MELKNILEDQMATHLWFFRFPPPLIVVLASLVVLVGLILGFGFFSIFLTSIALVLSTLLFTCSKQEPILLEKLVEERVVLKSENESASTQKKEVQEANNEAPKYLVARQSSSPDLVAESACLDDLSTSGDSEVLDWPFGDHVDQSPDCSDGSISDEESLIEISLPGGYYVGPDKEEESIFNLQQKMSGLSQKAIFQQHTLFELLAEINDYEEENLIEIDISMGSIKCSRFEIEA</sequence>
<feature type="transmembrane region" description="Helical" evidence="2">
    <location>
        <begin position="24"/>
        <end position="55"/>
    </location>
</feature>
<evidence type="ECO:0000313" key="3">
    <source>
        <dbReference type="EMBL" id="KAK9924339.1"/>
    </source>
</evidence>
<evidence type="ECO:0000313" key="4">
    <source>
        <dbReference type="Proteomes" id="UP001457282"/>
    </source>
</evidence>
<protein>
    <submittedName>
        <fullName evidence="3">Uncharacterized protein</fullName>
    </submittedName>
</protein>
<accession>A0AAW1WHM8</accession>
<dbReference type="PANTHER" id="PTHR35708:SF3">
    <property type="entry name" value="GB|AAD25831.1"/>
    <property type="match status" value="1"/>
</dbReference>
<dbReference type="EMBL" id="JBEDUW010000006">
    <property type="protein sequence ID" value="KAK9924339.1"/>
    <property type="molecule type" value="Genomic_DNA"/>
</dbReference>
<dbReference type="AlphaFoldDB" id="A0AAW1WHM8"/>
<dbReference type="Proteomes" id="UP001457282">
    <property type="component" value="Unassembled WGS sequence"/>
</dbReference>
<keyword evidence="2" id="KW-1133">Transmembrane helix</keyword>
<evidence type="ECO:0000256" key="2">
    <source>
        <dbReference type="SAM" id="Phobius"/>
    </source>
</evidence>